<evidence type="ECO:0000313" key="2">
    <source>
        <dbReference type="EMBL" id="OLZ40022.1"/>
    </source>
</evidence>
<reference evidence="3" key="1">
    <citation type="submission" date="2016-04" db="EMBL/GenBank/DDBJ databases">
        <authorList>
            <person name="Chen S.-C."/>
            <person name="Lai M.-C."/>
        </authorList>
    </citation>
    <scope>NUCLEOTIDE SEQUENCE [LARGE SCALE GENOMIC DNA]</scope>
    <source>
        <strain evidence="3">AB14</strain>
    </source>
</reference>
<evidence type="ECO:0000259" key="1">
    <source>
        <dbReference type="Pfam" id="PF23993"/>
    </source>
</evidence>
<protein>
    <recommendedName>
        <fullName evidence="1">DUF7311 domain-containing protein</fullName>
    </recommendedName>
</protein>
<name>A0A1S8ATK7_9EURY</name>
<dbReference type="Proteomes" id="UP000189370">
    <property type="component" value="Unassembled WGS sequence"/>
</dbReference>
<feature type="domain" description="DUF7311" evidence="1">
    <location>
        <begin position="1"/>
        <end position="151"/>
    </location>
</feature>
<dbReference type="AlphaFoldDB" id="A0A1S8ATK7"/>
<dbReference type="Pfam" id="PF23993">
    <property type="entry name" value="DUF7311"/>
    <property type="match status" value="1"/>
</dbReference>
<dbReference type="InterPro" id="IPR055735">
    <property type="entry name" value="DUF7311"/>
</dbReference>
<dbReference type="STRING" id="301967.A6E15_03070"/>
<sequence>MNRYVVAAVLTVALAVLAAPAIDRGATLNTHRQVETGIASIDDAATDLVETEEPSPDGHPNPRRVVELPLQRDSLTTVSVDHVRIVPRADQRATVVRYALADGRTRETVIDERIVGNDPDGTAPLEVRGRGEIRVALTLRTDADGDPVVVASRL</sequence>
<organism evidence="2 3">
    <name type="scientific">Natrinema saccharevitans</name>
    <dbReference type="NCBI Taxonomy" id="301967"/>
    <lineage>
        <taxon>Archaea</taxon>
        <taxon>Methanobacteriati</taxon>
        <taxon>Methanobacteriota</taxon>
        <taxon>Stenosarchaea group</taxon>
        <taxon>Halobacteria</taxon>
        <taxon>Halobacteriales</taxon>
        <taxon>Natrialbaceae</taxon>
        <taxon>Natrinema</taxon>
    </lineage>
</organism>
<proteinExistence type="predicted"/>
<dbReference type="RefSeq" id="WP_076143553.1">
    <property type="nucleotide sequence ID" value="NZ_LWLN01000001.1"/>
</dbReference>
<evidence type="ECO:0000313" key="3">
    <source>
        <dbReference type="Proteomes" id="UP000189370"/>
    </source>
</evidence>
<comment type="caution">
    <text evidence="2">The sequence shown here is derived from an EMBL/GenBank/DDBJ whole genome shotgun (WGS) entry which is preliminary data.</text>
</comment>
<dbReference type="OrthoDB" id="204975at2157"/>
<gene>
    <name evidence="2" type="ORF">A6E15_03070</name>
</gene>
<keyword evidence="3" id="KW-1185">Reference proteome</keyword>
<dbReference type="EMBL" id="LWLN01000001">
    <property type="protein sequence ID" value="OLZ40022.1"/>
    <property type="molecule type" value="Genomic_DNA"/>
</dbReference>
<accession>A0A1S8ATK7</accession>